<dbReference type="EMBL" id="CADCTE010000144">
    <property type="protein sequence ID" value="CAA9258764.1"/>
    <property type="molecule type" value="Genomic_DNA"/>
</dbReference>
<name>A0A6J4IT35_9MICC</name>
<evidence type="ECO:0000313" key="2">
    <source>
        <dbReference type="EMBL" id="CAA9258764.1"/>
    </source>
</evidence>
<feature type="compositionally biased region" description="Basic and acidic residues" evidence="1">
    <location>
        <begin position="228"/>
        <end position="241"/>
    </location>
</feature>
<feature type="compositionally biased region" description="Low complexity" evidence="1">
    <location>
        <begin position="290"/>
        <end position="304"/>
    </location>
</feature>
<proteinExistence type="predicted"/>
<feature type="compositionally biased region" description="Basic and acidic residues" evidence="1">
    <location>
        <begin position="155"/>
        <end position="167"/>
    </location>
</feature>
<feature type="compositionally biased region" description="Basic residues" evidence="1">
    <location>
        <begin position="168"/>
        <end position="184"/>
    </location>
</feature>
<feature type="compositionally biased region" description="Basic residues" evidence="1">
    <location>
        <begin position="116"/>
        <end position="134"/>
    </location>
</feature>
<feature type="non-terminal residue" evidence="2">
    <location>
        <position position="1"/>
    </location>
</feature>
<sequence>DHFPLGARRPRCVGVRAHHGRDGGAGPRHRVLAEPDRRIDHGWTRGRLETRRVPCPGPVGPPQPPHRGDGPGPPLRLLHHLPQADVGGRSDRPGLPPGGLDRPVQRRARVEAPGRGGHRAHHRVRRRRRHHRIRPAALRPGDPRRRPRPGRRCPRRDLPDGRSDGTAHHVHRDVHHPLLRRVRRSPAPAVPAVPPAADRILTGGLARDPRGDPRGPDHGPQRVQSSAGRDEPAGDLDDHPPRNPRCRAPRRRLPQRAAPGGNLRGAAADPGRPRRRGPRTGPFPPGGPRGRPAGRGTTGARRGL</sequence>
<feature type="compositionally biased region" description="Basic and acidic residues" evidence="1">
    <location>
        <begin position="207"/>
        <end position="220"/>
    </location>
</feature>
<accession>A0A6J4IT35</accession>
<feature type="compositionally biased region" description="Basic and acidic residues" evidence="1">
    <location>
        <begin position="31"/>
        <end position="52"/>
    </location>
</feature>
<dbReference type="AlphaFoldDB" id="A0A6J4IT35"/>
<feature type="non-terminal residue" evidence="2">
    <location>
        <position position="304"/>
    </location>
</feature>
<feature type="compositionally biased region" description="Pro residues" evidence="1">
    <location>
        <begin position="55"/>
        <end position="65"/>
    </location>
</feature>
<organism evidence="2">
    <name type="scientific">uncultured Arthrobacter sp</name>
    <dbReference type="NCBI Taxonomy" id="114050"/>
    <lineage>
        <taxon>Bacteria</taxon>
        <taxon>Bacillati</taxon>
        <taxon>Actinomycetota</taxon>
        <taxon>Actinomycetes</taxon>
        <taxon>Micrococcales</taxon>
        <taxon>Micrococcaceae</taxon>
        <taxon>Arthrobacter</taxon>
        <taxon>environmental samples</taxon>
    </lineage>
</organism>
<feature type="compositionally biased region" description="Basic residues" evidence="1">
    <location>
        <begin position="145"/>
        <end position="154"/>
    </location>
</feature>
<reference evidence="2" key="1">
    <citation type="submission" date="2020-02" db="EMBL/GenBank/DDBJ databases">
        <authorList>
            <person name="Meier V. D."/>
        </authorList>
    </citation>
    <scope>NUCLEOTIDE SEQUENCE</scope>
    <source>
        <strain evidence="2">AVDCRST_MAG83</strain>
    </source>
</reference>
<feature type="compositionally biased region" description="Low complexity" evidence="1">
    <location>
        <begin position="255"/>
        <end position="270"/>
    </location>
</feature>
<feature type="region of interest" description="Disordered" evidence="1">
    <location>
        <begin position="1"/>
        <end position="304"/>
    </location>
</feature>
<feature type="compositionally biased region" description="Basic residues" evidence="1">
    <location>
        <begin position="8"/>
        <end position="19"/>
    </location>
</feature>
<gene>
    <name evidence="2" type="ORF">AVDCRST_MAG83-2922</name>
</gene>
<evidence type="ECO:0000256" key="1">
    <source>
        <dbReference type="SAM" id="MobiDB-lite"/>
    </source>
</evidence>
<feature type="compositionally biased region" description="Basic residues" evidence="1">
    <location>
        <begin position="242"/>
        <end position="254"/>
    </location>
</feature>
<protein>
    <submittedName>
        <fullName evidence="2">Uncharacterized protein</fullName>
    </submittedName>
</protein>